<name>A0AAD6EPD6_9POAL</name>
<comment type="caution">
    <text evidence="3">The sequence shown here is derived from an EMBL/GenBank/DDBJ whole genome shotgun (WGS) entry which is preliminary data.</text>
</comment>
<dbReference type="SUPFAM" id="SSF48403">
    <property type="entry name" value="Ankyrin repeat"/>
    <property type="match status" value="1"/>
</dbReference>
<dbReference type="EMBL" id="JAMRDG010000001">
    <property type="protein sequence ID" value="KAJ3696312.1"/>
    <property type="molecule type" value="Genomic_DNA"/>
</dbReference>
<keyword evidence="5" id="KW-1185">Reference proteome</keyword>
<evidence type="ECO:0000313" key="4">
    <source>
        <dbReference type="EMBL" id="KAJ3696312.1"/>
    </source>
</evidence>
<dbReference type="Gene3D" id="1.25.40.20">
    <property type="entry name" value="Ankyrin repeat-containing domain"/>
    <property type="match status" value="2"/>
</dbReference>
<feature type="repeat" description="ANK" evidence="1">
    <location>
        <begin position="186"/>
        <end position="218"/>
    </location>
</feature>
<dbReference type="PROSITE" id="PS50088">
    <property type="entry name" value="ANK_REPEAT"/>
    <property type="match status" value="5"/>
</dbReference>
<dbReference type="InterPro" id="IPR002110">
    <property type="entry name" value="Ankyrin_rpt"/>
</dbReference>
<dbReference type="InterPro" id="IPR019734">
    <property type="entry name" value="TPR_rpt"/>
</dbReference>
<reference evidence="3 5" key="1">
    <citation type="journal article" date="2022" name="Cell">
        <title>Repeat-based holocentromeres influence genome architecture and karyotype evolution.</title>
        <authorList>
            <person name="Hofstatter P.G."/>
            <person name="Thangavel G."/>
            <person name="Lux T."/>
            <person name="Neumann P."/>
            <person name="Vondrak T."/>
            <person name="Novak P."/>
            <person name="Zhang M."/>
            <person name="Costa L."/>
            <person name="Castellani M."/>
            <person name="Scott A."/>
            <person name="Toegelov H."/>
            <person name="Fuchs J."/>
            <person name="Mata-Sucre Y."/>
            <person name="Dias Y."/>
            <person name="Vanzela A.L.L."/>
            <person name="Huettel B."/>
            <person name="Almeida C.C.S."/>
            <person name="Simkova H."/>
            <person name="Souza G."/>
            <person name="Pedrosa-Harand A."/>
            <person name="Macas J."/>
            <person name="Mayer K.F.X."/>
            <person name="Houben A."/>
            <person name="Marques A."/>
        </authorList>
    </citation>
    <scope>NUCLEOTIDE SEQUENCE [LARGE SCALE GENOMIC DNA]</scope>
    <source>
        <strain evidence="3">RhyTen1mFocal</strain>
    </source>
</reference>
<feature type="repeat" description="ANK" evidence="1">
    <location>
        <begin position="214"/>
        <end position="246"/>
    </location>
</feature>
<feature type="repeat" description="ANK" evidence="1">
    <location>
        <begin position="156"/>
        <end position="185"/>
    </location>
</feature>
<dbReference type="EMBL" id="JAMRDG010000002">
    <property type="protein sequence ID" value="KAJ3691890.1"/>
    <property type="molecule type" value="Genomic_DNA"/>
</dbReference>
<dbReference type="Pfam" id="PF12796">
    <property type="entry name" value="Ank_2"/>
    <property type="match status" value="2"/>
</dbReference>
<dbReference type="PANTHER" id="PTHR46224:SF6">
    <property type="entry name" value="ANKYRIN REPEAT FAMILY PROTEIN"/>
    <property type="match status" value="1"/>
</dbReference>
<accession>A0AAD6EPD6</accession>
<evidence type="ECO:0000313" key="5">
    <source>
        <dbReference type="Proteomes" id="UP001210211"/>
    </source>
</evidence>
<evidence type="ECO:0008006" key="6">
    <source>
        <dbReference type="Google" id="ProtNLM"/>
    </source>
</evidence>
<dbReference type="Proteomes" id="UP001210211">
    <property type="component" value="Unassembled WGS sequence"/>
</dbReference>
<dbReference type="AlphaFoldDB" id="A0AAD6EPD6"/>
<dbReference type="InterPro" id="IPR036770">
    <property type="entry name" value="Ankyrin_rpt-contain_sf"/>
</dbReference>
<evidence type="ECO:0000256" key="2">
    <source>
        <dbReference type="PROSITE-ProRule" id="PRU00339"/>
    </source>
</evidence>
<dbReference type="SMART" id="SM00248">
    <property type="entry name" value="ANK"/>
    <property type="match status" value="6"/>
</dbReference>
<dbReference type="Gene3D" id="1.25.40.10">
    <property type="entry name" value="Tetratricopeptide repeat domain"/>
    <property type="match status" value="1"/>
</dbReference>
<dbReference type="SUPFAM" id="SSF48452">
    <property type="entry name" value="TPR-like"/>
    <property type="match status" value="1"/>
</dbReference>
<evidence type="ECO:0000313" key="3">
    <source>
        <dbReference type="EMBL" id="KAJ3691890.1"/>
    </source>
</evidence>
<dbReference type="InterPro" id="IPR051616">
    <property type="entry name" value="Cul2-RING_E3_ligase_SR"/>
</dbReference>
<dbReference type="PROSITE" id="PS50005">
    <property type="entry name" value="TPR"/>
    <property type="match status" value="1"/>
</dbReference>
<evidence type="ECO:0000256" key="1">
    <source>
        <dbReference type="PROSITE-ProRule" id="PRU00023"/>
    </source>
</evidence>
<gene>
    <name evidence="4" type="ORF">LUZ61_000017</name>
    <name evidence="3" type="ORF">LUZ61_021054</name>
</gene>
<dbReference type="InterPro" id="IPR011990">
    <property type="entry name" value="TPR-like_helical_dom_sf"/>
</dbReference>
<dbReference type="PROSITE" id="PS50297">
    <property type="entry name" value="ANK_REP_REGION"/>
    <property type="match status" value="3"/>
</dbReference>
<organism evidence="3 5">
    <name type="scientific">Rhynchospora tenuis</name>
    <dbReference type="NCBI Taxonomy" id="198213"/>
    <lineage>
        <taxon>Eukaryota</taxon>
        <taxon>Viridiplantae</taxon>
        <taxon>Streptophyta</taxon>
        <taxon>Embryophyta</taxon>
        <taxon>Tracheophyta</taxon>
        <taxon>Spermatophyta</taxon>
        <taxon>Magnoliopsida</taxon>
        <taxon>Liliopsida</taxon>
        <taxon>Poales</taxon>
        <taxon>Cyperaceae</taxon>
        <taxon>Cyperoideae</taxon>
        <taxon>Rhynchosporeae</taxon>
        <taxon>Rhynchospora</taxon>
    </lineage>
</organism>
<feature type="repeat" description="TPR" evidence="2">
    <location>
        <begin position="378"/>
        <end position="411"/>
    </location>
</feature>
<feature type="repeat" description="ANK" evidence="1">
    <location>
        <begin position="86"/>
        <end position="118"/>
    </location>
</feature>
<keyword evidence="1" id="KW-0040">ANK repeat</keyword>
<protein>
    <recommendedName>
        <fullName evidence="6">Ankyrin</fullName>
    </recommendedName>
</protein>
<dbReference type="PRINTS" id="PR01415">
    <property type="entry name" value="ANKYRIN"/>
</dbReference>
<keyword evidence="2" id="KW-0802">TPR repeat</keyword>
<sequence>MASSDEKMKKAKRLLEAASSGNLRLLKEVVRELNEGQGIGIADKIKGIKDASGGSAFHLAAYHGRTEICQYFVEELGLHADFSSEYGDVPLFDAVMGGHAATARHLISHGANPVALNKLGLTPLHWAASHGQDELVNFFLSLGVPVDVNFNQWPGTPLTVAALCGHTSTMKILLEHHADVSGATNTEFTPILSSVHAGNLECTKLLIKAGADLNLNCPLAMASNRGLTEILKCLLEAGADPNVRNEHGWLPIETAGMGRKWDIVEMLFPLTSPMPELHEWSVQAVLQYVKSNAFVKKIEEIFGKNLADLKVKGADSFRKKEYAYAYFIYDKAIGVASMIGLLDAALFSNRSLCSCRMGEGDRAWKDALVAQRLMPYWPKAYYRIGAALMLVKEYEQASLAFMDGLLLDPTNTEIKEAYREAVDCLKETVLGEERVI</sequence>
<proteinExistence type="predicted"/>
<feature type="repeat" description="ANK" evidence="1">
    <location>
        <begin position="119"/>
        <end position="151"/>
    </location>
</feature>
<dbReference type="PANTHER" id="PTHR46224">
    <property type="entry name" value="ANKYRIN REPEAT FAMILY PROTEIN"/>
    <property type="match status" value="1"/>
</dbReference>
<dbReference type="SMART" id="SM00028">
    <property type="entry name" value="TPR"/>
    <property type="match status" value="1"/>
</dbReference>